<dbReference type="AlphaFoldDB" id="A0A940SJG3"/>
<keyword evidence="2" id="KW-1185">Reference proteome</keyword>
<accession>A0A940SJG3</accession>
<dbReference type="EMBL" id="JAGIYQ010000002">
    <property type="protein sequence ID" value="MBP0724203.1"/>
    <property type="molecule type" value="Genomic_DNA"/>
</dbReference>
<evidence type="ECO:0000313" key="2">
    <source>
        <dbReference type="Proteomes" id="UP000682134"/>
    </source>
</evidence>
<proteinExistence type="predicted"/>
<sequence length="148" mass="17513">MIWIEKDLKQVIENKEFIDTVLVPLTPISFNEHDVKLANQVEDLGILLNELERQYRGRVIVTPPFSYLIDESNKVNRLNEWGNMFRENGMKNIFFVTCDFEWEGLETDFTDNIMWIPSLDLASFDMTTQKTIVSKHIEHLITIFSKKW</sequence>
<dbReference type="RefSeq" id="WP_209402495.1">
    <property type="nucleotide sequence ID" value="NZ_JAGIYQ010000002.1"/>
</dbReference>
<dbReference type="InterPro" id="IPR019615">
    <property type="entry name" value="DUF2487"/>
</dbReference>
<reference evidence="1" key="1">
    <citation type="submission" date="2021-04" db="EMBL/GenBank/DDBJ databases">
        <title>Genome seq and assembly of Bacillus sp.</title>
        <authorList>
            <person name="Chhetri G."/>
        </authorList>
    </citation>
    <scope>NUCLEOTIDE SEQUENCE</scope>
    <source>
        <strain evidence="1">RG28</strain>
    </source>
</reference>
<dbReference type="Pfam" id="PF10673">
    <property type="entry name" value="DUF2487"/>
    <property type="match status" value="1"/>
</dbReference>
<dbReference type="Proteomes" id="UP000682134">
    <property type="component" value="Unassembled WGS sequence"/>
</dbReference>
<comment type="caution">
    <text evidence="1">The sequence shown here is derived from an EMBL/GenBank/DDBJ whole genome shotgun (WGS) entry which is preliminary data.</text>
</comment>
<gene>
    <name evidence="1" type="ORF">J5Y03_03275</name>
</gene>
<organism evidence="1 2">
    <name type="scientific">Gottfriedia endophytica</name>
    <dbReference type="NCBI Taxonomy" id="2820819"/>
    <lineage>
        <taxon>Bacteria</taxon>
        <taxon>Bacillati</taxon>
        <taxon>Bacillota</taxon>
        <taxon>Bacilli</taxon>
        <taxon>Bacillales</taxon>
        <taxon>Bacillaceae</taxon>
        <taxon>Gottfriedia</taxon>
    </lineage>
</organism>
<evidence type="ECO:0000313" key="1">
    <source>
        <dbReference type="EMBL" id="MBP0724203.1"/>
    </source>
</evidence>
<protein>
    <submittedName>
        <fullName evidence="1">DUF2487 family protein</fullName>
    </submittedName>
</protein>
<name>A0A940SJG3_9BACI</name>